<reference evidence="2" key="1">
    <citation type="submission" date="2016-01" db="EMBL/GenBank/DDBJ databases">
        <authorList>
            <person name="Peeters C."/>
        </authorList>
    </citation>
    <scope>NUCLEOTIDE SEQUENCE [LARGE SCALE GENOMIC DNA]</scope>
    <source>
        <strain evidence="2">LMG 29326</strain>
    </source>
</reference>
<feature type="region of interest" description="Disordered" evidence="1">
    <location>
        <begin position="18"/>
        <end position="91"/>
    </location>
</feature>
<dbReference type="STRING" id="1777144.AWB83_02324"/>
<evidence type="ECO:0000313" key="3">
    <source>
        <dbReference type="Proteomes" id="UP000054978"/>
    </source>
</evidence>
<dbReference type="AlphaFoldDB" id="A0A158ATD7"/>
<dbReference type="Proteomes" id="UP000054978">
    <property type="component" value="Unassembled WGS sequence"/>
</dbReference>
<proteinExistence type="predicted"/>
<keyword evidence="3" id="KW-1185">Reference proteome</keyword>
<protein>
    <submittedName>
        <fullName evidence="2">Uncharacterized protein</fullName>
    </submittedName>
</protein>
<feature type="compositionally biased region" description="Polar residues" evidence="1">
    <location>
        <begin position="43"/>
        <end position="55"/>
    </location>
</feature>
<name>A0A158ATD7_9BURK</name>
<evidence type="ECO:0000256" key="1">
    <source>
        <dbReference type="SAM" id="MobiDB-lite"/>
    </source>
</evidence>
<gene>
    <name evidence="2" type="ORF">AWB83_02324</name>
</gene>
<sequence length="224" mass="24410">MLNDERVLGLKRRCRTLKCSPGRKRPSESLSTARRTPEPLRHQSANTSIRLSASPMSVIGSVPNQRMPSASPCTANSEGASQGKSSRNDSREVVRVGNVVIRLRLESGSSQSQVIKQRMCRVGPYRATGSLFARLRPIADAAQIRLSTSWMSPSIDRNRSACRHCQTFARLSVTSPSGVSQAVLIRLLAVLRASPLSVRHVIRFAAFPGLRSSSRTCPAHPPAT</sequence>
<dbReference type="EMBL" id="FCOB02000009">
    <property type="protein sequence ID" value="SAK61072.1"/>
    <property type="molecule type" value="Genomic_DNA"/>
</dbReference>
<accession>A0A158ATD7</accession>
<comment type="caution">
    <text evidence="2">The sequence shown here is derived from an EMBL/GenBank/DDBJ whole genome shotgun (WGS) entry which is preliminary data.</text>
</comment>
<organism evidence="2 3">
    <name type="scientific">Caballeronia ptereochthonis</name>
    <dbReference type="NCBI Taxonomy" id="1777144"/>
    <lineage>
        <taxon>Bacteria</taxon>
        <taxon>Pseudomonadati</taxon>
        <taxon>Pseudomonadota</taxon>
        <taxon>Betaproteobacteria</taxon>
        <taxon>Burkholderiales</taxon>
        <taxon>Burkholderiaceae</taxon>
        <taxon>Caballeronia</taxon>
    </lineage>
</organism>
<evidence type="ECO:0000313" key="2">
    <source>
        <dbReference type="EMBL" id="SAK61072.1"/>
    </source>
</evidence>
<feature type="compositionally biased region" description="Polar residues" evidence="1">
    <location>
        <begin position="62"/>
        <end position="85"/>
    </location>
</feature>